<dbReference type="EMBL" id="QFQP01000027">
    <property type="protein sequence ID" value="PZR08074.1"/>
    <property type="molecule type" value="Genomic_DNA"/>
</dbReference>
<dbReference type="InterPro" id="IPR050351">
    <property type="entry name" value="BphY/WalK/GraS-like"/>
</dbReference>
<dbReference type="SMART" id="SM00387">
    <property type="entry name" value="HATPase_c"/>
    <property type="match status" value="1"/>
</dbReference>
<evidence type="ECO:0000313" key="15">
    <source>
        <dbReference type="Proteomes" id="UP000249061"/>
    </source>
</evidence>
<feature type="domain" description="Phytochrome chromophore attachment site" evidence="12">
    <location>
        <begin position="144"/>
        <end position="305"/>
    </location>
</feature>
<dbReference type="InterPro" id="IPR013654">
    <property type="entry name" value="PAS_2"/>
</dbReference>
<evidence type="ECO:0000256" key="3">
    <source>
        <dbReference type="ARBA" id="ARBA00012438"/>
    </source>
</evidence>
<evidence type="ECO:0000256" key="2">
    <source>
        <dbReference type="ARBA" id="ARBA00006402"/>
    </source>
</evidence>
<dbReference type="PROSITE" id="PS50046">
    <property type="entry name" value="PHYTOCHROME_2"/>
    <property type="match status" value="1"/>
</dbReference>
<evidence type="ECO:0000256" key="10">
    <source>
        <dbReference type="ARBA" id="ARBA00023170"/>
    </source>
</evidence>
<dbReference type="InterPro" id="IPR036890">
    <property type="entry name" value="HATPase_C_sf"/>
</dbReference>
<keyword evidence="7" id="KW-0808">Transferase</keyword>
<dbReference type="FunFam" id="3.30.565.10:FF:000006">
    <property type="entry name" value="Sensor histidine kinase WalK"/>
    <property type="match status" value="1"/>
</dbReference>
<evidence type="ECO:0000313" key="14">
    <source>
        <dbReference type="EMBL" id="PZR08074.1"/>
    </source>
</evidence>
<accession>A0A2W5UXD5</accession>
<dbReference type="InterPro" id="IPR029016">
    <property type="entry name" value="GAF-like_dom_sf"/>
</dbReference>
<dbReference type="SMART" id="SM00065">
    <property type="entry name" value="GAF"/>
    <property type="match status" value="1"/>
</dbReference>
<dbReference type="SUPFAM" id="SSF55874">
    <property type="entry name" value="ATPase domain of HSP90 chaperone/DNA topoisomerase II/histidine kinase"/>
    <property type="match status" value="1"/>
</dbReference>
<dbReference type="PRINTS" id="PR01033">
    <property type="entry name" value="PHYTOCHROME"/>
</dbReference>
<dbReference type="InterPro" id="IPR003661">
    <property type="entry name" value="HisK_dim/P_dom"/>
</dbReference>
<feature type="coiled-coil region" evidence="11">
    <location>
        <begin position="506"/>
        <end position="533"/>
    </location>
</feature>
<dbReference type="SMART" id="SM00388">
    <property type="entry name" value="HisKA"/>
    <property type="match status" value="1"/>
</dbReference>
<evidence type="ECO:0000256" key="4">
    <source>
        <dbReference type="ARBA" id="ARBA00022543"/>
    </source>
</evidence>
<evidence type="ECO:0000256" key="6">
    <source>
        <dbReference type="ARBA" id="ARBA00022606"/>
    </source>
</evidence>
<keyword evidence="6" id="KW-0716">Sensory transduction</keyword>
<evidence type="ECO:0000256" key="7">
    <source>
        <dbReference type="ARBA" id="ARBA00022679"/>
    </source>
</evidence>
<dbReference type="InterPro" id="IPR003018">
    <property type="entry name" value="GAF"/>
</dbReference>
<dbReference type="InterPro" id="IPR043150">
    <property type="entry name" value="Phytochrome_PHY_sf"/>
</dbReference>
<dbReference type="Gene3D" id="3.30.450.20">
    <property type="entry name" value="PAS domain"/>
    <property type="match status" value="1"/>
</dbReference>
<dbReference type="CDD" id="cd00082">
    <property type="entry name" value="HisKA"/>
    <property type="match status" value="1"/>
</dbReference>
<evidence type="ECO:0000259" key="12">
    <source>
        <dbReference type="PROSITE" id="PS50046"/>
    </source>
</evidence>
<dbReference type="PANTHER" id="PTHR42878:SF15">
    <property type="entry name" value="BACTERIOPHYTOCHROME"/>
    <property type="match status" value="1"/>
</dbReference>
<dbReference type="Pfam" id="PF08446">
    <property type="entry name" value="PAS_2"/>
    <property type="match status" value="1"/>
</dbReference>
<sequence length="749" mass="82266">MTTTLEVDLSNCDREPIHIPGTVQPHGVLVALDPTTLRIEQISKTVETLAGKKVDSLLGQPLSALVSPTTMERVQRRVLEGVSSSARHLGTDTLGTSGPFDVLLHQFEDVLILEAEQELSEQGLSLERTELLRESLDRAERAGSLEELARVVCNDVQKLSGYDRVMFYRFARDASGEVFAETIAPGQKLEPFLGLRYPATDIPRQARAAMVQKRARSIIDAKAVASALVPVNNPRTNEPLNMVHAELRSSSPIHLEYLANMGVTASLTISVVVEGQLWGLIACHHYSGPRLLSYDARLSCEHLSRAVSLHVGRQLERHAARLRDRGQAAREAFISALPPQNDQEPATVLLNQASLLESALDSTGFVVLTKNKVLTSGRVPSESQLRALTGWLAEQGVLDVWATDSLKDSKYPGAADIGADAAGVVALPLTRTGGEWLLWLRGEEATTVTWAGRPEKAVVQEAGSGRLSPRKSFEAWTESVRFHSRPWEAAELQTARRVRVTLAELVYQHSERMERMNSRLRQLNEELDAFAHVASHDLKSPIRSIRNLATWIIDDAGEQLPATARAHVDQVIGITDRMYQLVESLMRFSRSGRREMNMELVSLDQLFADVLVEQGAAIRSANASVEVEPNLPSLKGDPTMLREVFANLIANGLKYTDQKAPRIQVGSREGAQPGTVQIFVKDDGIGIPFERQSEVFQIFRRLHPADAYQGGSGVGLSIVQNLVARHGGHIELESTPGEGSTFFVTLPIS</sequence>
<keyword evidence="4" id="KW-0600">Photoreceptor protein</keyword>
<evidence type="ECO:0000256" key="8">
    <source>
        <dbReference type="ARBA" id="ARBA00022777"/>
    </source>
</evidence>
<dbReference type="Gene3D" id="1.10.287.130">
    <property type="match status" value="1"/>
</dbReference>
<keyword evidence="9" id="KW-0157">Chromophore</keyword>
<dbReference type="EC" id="2.7.13.3" evidence="3"/>
<dbReference type="SUPFAM" id="SSF55785">
    <property type="entry name" value="PYP-like sensor domain (PAS domain)"/>
    <property type="match status" value="1"/>
</dbReference>
<dbReference type="GO" id="GO:0000156">
    <property type="term" value="F:phosphorelay response regulator activity"/>
    <property type="evidence" value="ECO:0007669"/>
    <property type="project" value="TreeGrafter"/>
</dbReference>
<dbReference type="Pfam" id="PF00512">
    <property type="entry name" value="HisKA"/>
    <property type="match status" value="1"/>
</dbReference>
<reference evidence="14 15" key="1">
    <citation type="submission" date="2017-08" db="EMBL/GenBank/DDBJ databases">
        <title>Infants hospitalized years apart are colonized by the same room-sourced microbial strains.</title>
        <authorList>
            <person name="Brooks B."/>
            <person name="Olm M.R."/>
            <person name="Firek B.A."/>
            <person name="Baker R."/>
            <person name="Thomas B.C."/>
            <person name="Morowitz M.J."/>
            <person name="Banfield J.F."/>
        </authorList>
    </citation>
    <scope>NUCLEOTIDE SEQUENCE [LARGE SCALE GENOMIC DNA]</scope>
    <source>
        <strain evidence="14">S2_003_000_R2_14</strain>
    </source>
</reference>
<dbReference type="SUPFAM" id="SSF55781">
    <property type="entry name" value="GAF domain-like"/>
    <property type="match status" value="2"/>
</dbReference>
<dbReference type="Gene3D" id="3.30.565.10">
    <property type="entry name" value="Histidine kinase-like ATPase, C-terminal domain"/>
    <property type="match status" value="1"/>
</dbReference>
<evidence type="ECO:0000256" key="5">
    <source>
        <dbReference type="ARBA" id="ARBA00022553"/>
    </source>
</evidence>
<keyword evidence="11" id="KW-0175">Coiled coil</keyword>
<evidence type="ECO:0000256" key="1">
    <source>
        <dbReference type="ARBA" id="ARBA00000085"/>
    </source>
</evidence>
<dbReference type="GO" id="GO:0007234">
    <property type="term" value="P:osmosensory signaling via phosphorelay pathway"/>
    <property type="evidence" value="ECO:0007669"/>
    <property type="project" value="TreeGrafter"/>
</dbReference>
<feature type="domain" description="Histidine kinase" evidence="13">
    <location>
        <begin position="533"/>
        <end position="749"/>
    </location>
</feature>
<dbReference type="Pfam" id="PF01590">
    <property type="entry name" value="GAF"/>
    <property type="match status" value="1"/>
</dbReference>
<dbReference type="InterPro" id="IPR005467">
    <property type="entry name" value="His_kinase_dom"/>
</dbReference>
<dbReference type="GO" id="GO:0009881">
    <property type="term" value="F:photoreceptor activity"/>
    <property type="evidence" value="ECO:0007669"/>
    <property type="project" value="UniProtKB-KW"/>
</dbReference>
<dbReference type="Gene3D" id="3.30.450.40">
    <property type="match status" value="1"/>
</dbReference>
<dbReference type="InterPro" id="IPR036097">
    <property type="entry name" value="HisK_dim/P_sf"/>
</dbReference>
<dbReference type="AlphaFoldDB" id="A0A2W5UXD5"/>
<dbReference type="Pfam" id="PF00360">
    <property type="entry name" value="PHY"/>
    <property type="match status" value="1"/>
</dbReference>
<evidence type="ECO:0000256" key="9">
    <source>
        <dbReference type="ARBA" id="ARBA00022991"/>
    </source>
</evidence>
<dbReference type="GO" id="GO:0000155">
    <property type="term" value="F:phosphorelay sensor kinase activity"/>
    <property type="evidence" value="ECO:0007669"/>
    <property type="project" value="InterPro"/>
</dbReference>
<name>A0A2W5UXD5_9BACT</name>
<comment type="caution">
    <text evidence="14">The sequence shown here is derived from an EMBL/GenBank/DDBJ whole genome shotgun (WGS) entry which is preliminary data.</text>
</comment>
<evidence type="ECO:0000259" key="13">
    <source>
        <dbReference type="PROSITE" id="PS50109"/>
    </source>
</evidence>
<dbReference type="PROSITE" id="PS50109">
    <property type="entry name" value="HIS_KIN"/>
    <property type="match status" value="1"/>
</dbReference>
<proteinExistence type="inferred from homology"/>
<keyword evidence="10" id="KW-0675">Receptor</keyword>
<organism evidence="14 15">
    <name type="scientific">Archangium gephyra</name>
    <dbReference type="NCBI Taxonomy" id="48"/>
    <lineage>
        <taxon>Bacteria</taxon>
        <taxon>Pseudomonadati</taxon>
        <taxon>Myxococcota</taxon>
        <taxon>Myxococcia</taxon>
        <taxon>Myxococcales</taxon>
        <taxon>Cystobacterineae</taxon>
        <taxon>Archangiaceae</taxon>
        <taxon>Archangium</taxon>
    </lineage>
</organism>
<dbReference type="SUPFAM" id="SSF47384">
    <property type="entry name" value="Homodimeric domain of signal transducing histidine kinase"/>
    <property type="match status" value="1"/>
</dbReference>
<dbReference type="InterPro" id="IPR001294">
    <property type="entry name" value="Phytochrome"/>
</dbReference>
<dbReference type="Pfam" id="PF02518">
    <property type="entry name" value="HATPase_c"/>
    <property type="match status" value="1"/>
</dbReference>
<keyword evidence="8" id="KW-0418">Kinase</keyword>
<dbReference type="InterPro" id="IPR013515">
    <property type="entry name" value="Phytochrome_cen-reg"/>
</dbReference>
<evidence type="ECO:0000256" key="11">
    <source>
        <dbReference type="SAM" id="Coils"/>
    </source>
</evidence>
<dbReference type="InterPro" id="IPR003594">
    <property type="entry name" value="HATPase_dom"/>
</dbReference>
<keyword evidence="5" id="KW-0597">Phosphoprotein</keyword>
<dbReference type="Gene3D" id="3.30.450.270">
    <property type="match status" value="1"/>
</dbReference>
<dbReference type="Proteomes" id="UP000249061">
    <property type="component" value="Unassembled WGS sequence"/>
</dbReference>
<gene>
    <name evidence="14" type="ORF">DI536_25915</name>
</gene>
<dbReference type="GO" id="GO:0006355">
    <property type="term" value="P:regulation of DNA-templated transcription"/>
    <property type="evidence" value="ECO:0007669"/>
    <property type="project" value="InterPro"/>
</dbReference>
<dbReference type="GO" id="GO:0009584">
    <property type="term" value="P:detection of visible light"/>
    <property type="evidence" value="ECO:0007669"/>
    <property type="project" value="InterPro"/>
</dbReference>
<dbReference type="InterPro" id="IPR016132">
    <property type="entry name" value="Phyto_chromo_attachment"/>
</dbReference>
<dbReference type="GO" id="GO:0030295">
    <property type="term" value="F:protein kinase activator activity"/>
    <property type="evidence" value="ECO:0007669"/>
    <property type="project" value="TreeGrafter"/>
</dbReference>
<comment type="similarity">
    <text evidence="2">In the N-terminal section; belongs to the phytochrome family.</text>
</comment>
<dbReference type="InterPro" id="IPR035965">
    <property type="entry name" value="PAS-like_dom_sf"/>
</dbReference>
<dbReference type="PANTHER" id="PTHR42878">
    <property type="entry name" value="TWO-COMPONENT HISTIDINE KINASE"/>
    <property type="match status" value="1"/>
</dbReference>
<comment type="catalytic activity">
    <reaction evidence="1">
        <text>ATP + protein L-histidine = ADP + protein N-phospho-L-histidine.</text>
        <dbReference type="EC" id="2.7.13.3"/>
    </reaction>
</comment>
<protein>
    <recommendedName>
        <fullName evidence="3">histidine kinase</fullName>
        <ecNumber evidence="3">2.7.13.3</ecNumber>
    </recommendedName>
</protein>